<dbReference type="PANTHER" id="PTHR43280:SF32">
    <property type="entry name" value="TRANSCRIPTIONAL REGULATORY PROTEIN"/>
    <property type="match status" value="1"/>
</dbReference>
<reference evidence="5 6" key="1">
    <citation type="submission" date="2016-02" db="EMBL/GenBank/DDBJ databases">
        <title>Draft genome sequence of Polaribacter atrinae KACC17473.</title>
        <authorList>
            <person name="Shin S.-K."/>
            <person name="Yi H."/>
        </authorList>
    </citation>
    <scope>NUCLEOTIDE SEQUENCE [LARGE SCALE GENOMIC DNA]</scope>
    <source>
        <strain evidence="5 6">KACC 17473</strain>
    </source>
</reference>
<dbReference type="AlphaFoldDB" id="A0A176TC09"/>
<dbReference type="InterPro" id="IPR018060">
    <property type="entry name" value="HTH_AraC"/>
</dbReference>
<dbReference type="PRINTS" id="PR00032">
    <property type="entry name" value="HTHARAC"/>
</dbReference>
<keyword evidence="6" id="KW-1185">Reference proteome</keyword>
<keyword evidence="2" id="KW-0238">DNA-binding</keyword>
<keyword evidence="1" id="KW-0805">Transcription regulation</keyword>
<protein>
    <submittedName>
        <fullName evidence="5">AraC family transcriptional regulator</fullName>
    </submittedName>
</protein>
<dbReference type="GO" id="GO:0043565">
    <property type="term" value="F:sequence-specific DNA binding"/>
    <property type="evidence" value="ECO:0007669"/>
    <property type="project" value="InterPro"/>
</dbReference>
<dbReference type="Pfam" id="PF12833">
    <property type="entry name" value="HTH_18"/>
    <property type="match status" value="1"/>
</dbReference>
<dbReference type="PROSITE" id="PS01124">
    <property type="entry name" value="HTH_ARAC_FAMILY_2"/>
    <property type="match status" value="1"/>
</dbReference>
<dbReference type="InterPro" id="IPR020449">
    <property type="entry name" value="Tscrpt_reg_AraC-type_HTH"/>
</dbReference>
<organism evidence="5 6">
    <name type="scientific">Polaribacter atrinae</name>
    <dbReference type="NCBI Taxonomy" id="1333662"/>
    <lineage>
        <taxon>Bacteria</taxon>
        <taxon>Pseudomonadati</taxon>
        <taxon>Bacteroidota</taxon>
        <taxon>Flavobacteriia</taxon>
        <taxon>Flavobacteriales</taxon>
        <taxon>Flavobacteriaceae</taxon>
    </lineage>
</organism>
<evidence type="ECO:0000256" key="3">
    <source>
        <dbReference type="ARBA" id="ARBA00023163"/>
    </source>
</evidence>
<sequence length="271" mass="31749">MNNKIDTYNKISEYNDIKIEKFDVTKRYTKPHKHNKYLEIVFFIKGTGFHHVDLKSYKIKPSTVFVIKKDEVHHWEITTKPKGYVIIIKEAFLQKTLDKFINHQLLKLQHTSKIKTTKKDASLKALFKSLVWEKQQDVINREAVEGGLKALFSKLVDYAPLNKVESTDLVLLFTDVLSRRLKNNVNFYAEHLNTTPQNLNAICRKEYGKSASDIIADHIIKEVQRRLLYTNETISDVAYSLGFKDSSHFTKYFKRYTGETPKQFKKLKKTI</sequence>
<evidence type="ECO:0000256" key="2">
    <source>
        <dbReference type="ARBA" id="ARBA00023125"/>
    </source>
</evidence>
<proteinExistence type="predicted"/>
<dbReference type="InterPro" id="IPR014710">
    <property type="entry name" value="RmlC-like_jellyroll"/>
</dbReference>
<dbReference type="InterPro" id="IPR009057">
    <property type="entry name" value="Homeodomain-like_sf"/>
</dbReference>
<dbReference type="Gene3D" id="2.60.120.10">
    <property type="entry name" value="Jelly Rolls"/>
    <property type="match status" value="1"/>
</dbReference>
<dbReference type="Proteomes" id="UP000076923">
    <property type="component" value="Unassembled WGS sequence"/>
</dbReference>
<dbReference type="GO" id="GO:0003700">
    <property type="term" value="F:DNA-binding transcription factor activity"/>
    <property type="evidence" value="ECO:0007669"/>
    <property type="project" value="InterPro"/>
</dbReference>
<dbReference type="STRING" id="1333662.LPB303_09605"/>
<dbReference type="SUPFAM" id="SSF46689">
    <property type="entry name" value="Homeodomain-like"/>
    <property type="match status" value="1"/>
</dbReference>
<gene>
    <name evidence="5" type="ORF">LPB303_09605</name>
</gene>
<dbReference type="InterPro" id="IPR037923">
    <property type="entry name" value="HTH-like"/>
</dbReference>
<dbReference type="EMBL" id="LVWE01000032">
    <property type="protein sequence ID" value="OAD45201.1"/>
    <property type="molecule type" value="Genomic_DNA"/>
</dbReference>
<evidence type="ECO:0000259" key="4">
    <source>
        <dbReference type="PROSITE" id="PS01124"/>
    </source>
</evidence>
<name>A0A176TC09_9FLAO</name>
<dbReference type="OrthoDB" id="1096411at2"/>
<evidence type="ECO:0000313" key="5">
    <source>
        <dbReference type="EMBL" id="OAD45201.1"/>
    </source>
</evidence>
<dbReference type="PANTHER" id="PTHR43280">
    <property type="entry name" value="ARAC-FAMILY TRANSCRIPTIONAL REGULATOR"/>
    <property type="match status" value="1"/>
</dbReference>
<dbReference type="SMART" id="SM00342">
    <property type="entry name" value="HTH_ARAC"/>
    <property type="match status" value="1"/>
</dbReference>
<dbReference type="Gene3D" id="1.10.10.60">
    <property type="entry name" value="Homeodomain-like"/>
    <property type="match status" value="1"/>
</dbReference>
<evidence type="ECO:0000313" key="6">
    <source>
        <dbReference type="Proteomes" id="UP000076923"/>
    </source>
</evidence>
<evidence type="ECO:0000256" key="1">
    <source>
        <dbReference type="ARBA" id="ARBA00023015"/>
    </source>
</evidence>
<accession>A0A176TC09</accession>
<dbReference type="Pfam" id="PF02311">
    <property type="entry name" value="AraC_binding"/>
    <property type="match status" value="1"/>
</dbReference>
<comment type="caution">
    <text evidence="5">The sequence shown here is derived from an EMBL/GenBank/DDBJ whole genome shotgun (WGS) entry which is preliminary data.</text>
</comment>
<dbReference type="InterPro" id="IPR003313">
    <property type="entry name" value="AraC-bd"/>
</dbReference>
<feature type="domain" description="HTH araC/xylS-type" evidence="4">
    <location>
        <begin position="167"/>
        <end position="267"/>
    </location>
</feature>
<dbReference type="SUPFAM" id="SSF51215">
    <property type="entry name" value="Regulatory protein AraC"/>
    <property type="match status" value="1"/>
</dbReference>
<keyword evidence="3" id="KW-0804">Transcription</keyword>